<feature type="transmembrane region" description="Helical" evidence="7">
    <location>
        <begin position="60"/>
        <end position="80"/>
    </location>
</feature>
<dbReference type="GO" id="GO:0008381">
    <property type="term" value="F:mechanosensitive monoatomic ion channel activity"/>
    <property type="evidence" value="ECO:0007669"/>
    <property type="project" value="InterPro"/>
</dbReference>
<dbReference type="EMBL" id="BMGK01000010">
    <property type="protein sequence ID" value="GGD99272.1"/>
    <property type="molecule type" value="Genomic_DNA"/>
</dbReference>
<keyword evidence="3" id="KW-1003">Cell membrane</keyword>
<dbReference type="PANTHER" id="PTHR30221:SF1">
    <property type="entry name" value="SMALL-CONDUCTANCE MECHANOSENSITIVE CHANNEL"/>
    <property type="match status" value="1"/>
</dbReference>
<feature type="domain" description="Mechanosensitive ion channel MscS" evidence="8">
    <location>
        <begin position="110"/>
        <end position="173"/>
    </location>
</feature>
<dbReference type="Gene3D" id="3.30.70.100">
    <property type="match status" value="1"/>
</dbReference>
<dbReference type="SUPFAM" id="SSF82861">
    <property type="entry name" value="Mechanosensitive channel protein MscS (YggB), transmembrane region"/>
    <property type="match status" value="1"/>
</dbReference>
<comment type="subcellular location">
    <subcellularLocation>
        <location evidence="1">Cell membrane</location>
        <topology evidence="1">Multi-pass membrane protein</topology>
    </subcellularLocation>
</comment>
<dbReference type="Pfam" id="PF00924">
    <property type="entry name" value="MS_channel_2nd"/>
    <property type="match status" value="1"/>
</dbReference>
<evidence type="ECO:0000256" key="4">
    <source>
        <dbReference type="ARBA" id="ARBA00022692"/>
    </source>
</evidence>
<dbReference type="InterPro" id="IPR010920">
    <property type="entry name" value="LSM_dom_sf"/>
</dbReference>
<dbReference type="InterPro" id="IPR045275">
    <property type="entry name" value="MscS_archaea/bacteria_type"/>
</dbReference>
<dbReference type="SUPFAM" id="SSF82689">
    <property type="entry name" value="Mechanosensitive channel protein MscS (YggB), C-terminal domain"/>
    <property type="match status" value="1"/>
</dbReference>
<evidence type="ECO:0000256" key="5">
    <source>
        <dbReference type="ARBA" id="ARBA00022989"/>
    </source>
</evidence>
<dbReference type="GO" id="GO:0005886">
    <property type="term" value="C:plasma membrane"/>
    <property type="evidence" value="ECO:0007669"/>
    <property type="project" value="UniProtKB-SubCell"/>
</dbReference>
<protein>
    <recommendedName>
        <fullName evidence="8">Mechanosensitive ion channel MscS domain-containing protein</fullName>
    </recommendedName>
</protein>
<name>A0A8J2Y7Z6_9FLAO</name>
<dbReference type="InterPro" id="IPR011014">
    <property type="entry name" value="MscS_channel_TM-2"/>
</dbReference>
<evidence type="ECO:0000313" key="9">
    <source>
        <dbReference type="EMBL" id="GGD99272.1"/>
    </source>
</evidence>
<dbReference type="Gene3D" id="1.10.287.1260">
    <property type="match status" value="1"/>
</dbReference>
<comment type="similarity">
    <text evidence="2">Belongs to the MscS (TC 1.A.23) family.</text>
</comment>
<dbReference type="RefSeq" id="WP_188442765.1">
    <property type="nucleotide sequence ID" value="NZ_BMGK01000010.1"/>
</dbReference>
<comment type="caution">
    <text evidence="9">The sequence shown here is derived from an EMBL/GenBank/DDBJ whole genome shotgun (WGS) entry which is preliminary data.</text>
</comment>
<organism evidence="9 10">
    <name type="scientific">Planktosalinus lacus</name>
    <dbReference type="NCBI Taxonomy" id="1526573"/>
    <lineage>
        <taxon>Bacteria</taxon>
        <taxon>Pseudomonadati</taxon>
        <taxon>Bacteroidota</taxon>
        <taxon>Flavobacteriia</taxon>
        <taxon>Flavobacteriales</taxon>
        <taxon>Flavobacteriaceae</taxon>
        <taxon>Planktosalinus</taxon>
    </lineage>
</organism>
<keyword evidence="4 7" id="KW-0812">Transmembrane</keyword>
<evidence type="ECO:0000259" key="8">
    <source>
        <dbReference type="Pfam" id="PF00924"/>
    </source>
</evidence>
<evidence type="ECO:0000256" key="6">
    <source>
        <dbReference type="ARBA" id="ARBA00023136"/>
    </source>
</evidence>
<dbReference type="Proteomes" id="UP000652231">
    <property type="component" value="Unassembled WGS sequence"/>
</dbReference>
<sequence>MEDLFVERLIEIYRDLLNLLPNFIFAILFFGLGALFIRLIKKQIFNRIVKKAKDSVASQFVTDIVVAIFYIILTLLTFRVLGLSAVTQTIIGAAGLTTFIIGFALKDIGENFLAGIVMIFDRPFEMGDLIQIDNQLGRVIRISIRETTIKTTDGKDVYIPNSDIIKKHFINYTIDDQLRENFEISVFNSNNIREVINMILETLMTFNQILNTTKPSVVIKNFENGTVQLTVLYWYSLRGTRARDGQLKTEIMLAVMDKLKEQKVDVPNQIQDVNLIQEAT</sequence>
<reference evidence="9" key="2">
    <citation type="submission" date="2020-09" db="EMBL/GenBank/DDBJ databases">
        <authorList>
            <person name="Sun Q."/>
            <person name="Zhou Y."/>
        </authorList>
    </citation>
    <scope>NUCLEOTIDE SEQUENCE</scope>
    <source>
        <strain evidence="9">CGMCC 1.12924</strain>
    </source>
</reference>
<evidence type="ECO:0000256" key="7">
    <source>
        <dbReference type="SAM" id="Phobius"/>
    </source>
</evidence>
<evidence type="ECO:0000313" key="10">
    <source>
        <dbReference type="Proteomes" id="UP000652231"/>
    </source>
</evidence>
<dbReference type="InterPro" id="IPR023408">
    <property type="entry name" value="MscS_beta-dom_sf"/>
</dbReference>
<feature type="transmembrane region" description="Helical" evidence="7">
    <location>
        <begin position="86"/>
        <end position="105"/>
    </location>
</feature>
<dbReference type="AlphaFoldDB" id="A0A8J2Y7Z6"/>
<evidence type="ECO:0000256" key="3">
    <source>
        <dbReference type="ARBA" id="ARBA00022475"/>
    </source>
</evidence>
<accession>A0A8J2Y7Z6</accession>
<dbReference type="Gene3D" id="2.30.30.60">
    <property type="match status" value="1"/>
</dbReference>
<evidence type="ECO:0000256" key="2">
    <source>
        <dbReference type="ARBA" id="ARBA00008017"/>
    </source>
</evidence>
<keyword evidence="5 7" id="KW-1133">Transmembrane helix</keyword>
<reference evidence="9" key="1">
    <citation type="journal article" date="2014" name="Int. J. Syst. Evol. Microbiol.">
        <title>Complete genome sequence of Corynebacterium casei LMG S-19264T (=DSM 44701T), isolated from a smear-ripened cheese.</title>
        <authorList>
            <consortium name="US DOE Joint Genome Institute (JGI-PGF)"/>
            <person name="Walter F."/>
            <person name="Albersmeier A."/>
            <person name="Kalinowski J."/>
            <person name="Ruckert C."/>
        </authorList>
    </citation>
    <scope>NUCLEOTIDE SEQUENCE</scope>
    <source>
        <strain evidence="9">CGMCC 1.12924</strain>
    </source>
</reference>
<dbReference type="InterPro" id="IPR006685">
    <property type="entry name" value="MscS_channel_2nd"/>
</dbReference>
<dbReference type="PANTHER" id="PTHR30221">
    <property type="entry name" value="SMALL-CONDUCTANCE MECHANOSENSITIVE CHANNEL"/>
    <property type="match status" value="1"/>
</dbReference>
<proteinExistence type="inferred from homology"/>
<keyword evidence="10" id="KW-1185">Reference proteome</keyword>
<evidence type="ECO:0000256" key="1">
    <source>
        <dbReference type="ARBA" id="ARBA00004651"/>
    </source>
</evidence>
<gene>
    <name evidence="9" type="ORF">GCM10011312_23490</name>
</gene>
<keyword evidence="6 7" id="KW-0472">Membrane</keyword>
<dbReference type="SUPFAM" id="SSF50182">
    <property type="entry name" value="Sm-like ribonucleoproteins"/>
    <property type="match status" value="1"/>
</dbReference>
<dbReference type="InterPro" id="IPR011066">
    <property type="entry name" value="MscS_channel_C_sf"/>
</dbReference>
<feature type="transmembrane region" description="Helical" evidence="7">
    <location>
        <begin position="20"/>
        <end position="40"/>
    </location>
</feature>